<sequence>MKLTRKRCHRIVKILKDIPARLKPRPFRCFADSDQLSACFWRLPFSEARCPAFRRFLLFWLELFERQFKIF</sequence>
<name>A0A0N5AQX1_9BILA</name>
<accession>A0A0N5AQX1</accession>
<dbReference type="AlphaFoldDB" id="A0A0N5AQX1"/>
<proteinExistence type="predicted"/>
<dbReference type="Proteomes" id="UP000046393">
    <property type="component" value="Unplaced"/>
</dbReference>
<reference evidence="2" key="1">
    <citation type="submission" date="2017-02" db="UniProtKB">
        <authorList>
            <consortium name="WormBaseParasite"/>
        </authorList>
    </citation>
    <scope>IDENTIFICATION</scope>
</reference>
<keyword evidence="1" id="KW-1185">Reference proteome</keyword>
<evidence type="ECO:0000313" key="2">
    <source>
        <dbReference type="WBParaSite" id="SMUV_0000709801-mRNA-1"/>
    </source>
</evidence>
<organism evidence="1 2">
    <name type="scientific">Syphacia muris</name>
    <dbReference type="NCBI Taxonomy" id="451379"/>
    <lineage>
        <taxon>Eukaryota</taxon>
        <taxon>Metazoa</taxon>
        <taxon>Ecdysozoa</taxon>
        <taxon>Nematoda</taxon>
        <taxon>Chromadorea</taxon>
        <taxon>Rhabditida</taxon>
        <taxon>Spirurina</taxon>
        <taxon>Oxyuridomorpha</taxon>
        <taxon>Oxyuroidea</taxon>
        <taxon>Oxyuridae</taxon>
        <taxon>Syphacia</taxon>
    </lineage>
</organism>
<dbReference type="WBParaSite" id="SMUV_0000709801-mRNA-1">
    <property type="protein sequence ID" value="SMUV_0000709801-mRNA-1"/>
    <property type="gene ID" value="SMUV_0000709801"/>
</dbReference>
<protein>
    <submittedName>
        <fullName evidence="2">Uncharacterized protein</fullName>
    </submittedName>
</protein>
<evidence type="ECO:0000313" key="1">
    <source>
        <dbReference type="Proteomes" id="UP000046393"/>
    </source>
</evidence>